<reference evidence="1 2" key="1">
    <citation type="submission" date="2018-02" db="EMBL/GenBank/DDBJ databases">
        <title>Novel Leptospira species isolated from soil and water in Japan.</title>
        <authorList>
            <person name="Nakao R."/>
            <person name="Masuzawa T."/>
        </authorList>
    </citation>
    <scope>NUCLEOTIDE SEQUENCE [LARGE SCALE GENOMIC DNA]</scope>
    <source>
        <strain evidence="1 2">YH101</strain>
    </source>
</reference>
<comment type="caution">
    <text evidence="1">The sequence shown here is derived from an EMBL/GenBank/DDBJ whole genome shotgun (WGS) entry which is preliminary data.</text>
</comment>
<accession>A0A2P2DVY4</accession>
<protein>
    <recommendedName>
        <fullName evidence="3">Glycosyltransferase</fullName>
    </recommendedName>
</protein>
<sequence>MSIYGIYLQYANKNKESGEDIFRNLLYKITGSVVPVIVVDNQLTKSSKDFRIIKGNNKFREFSGYQVGLEYLRSENRLNDETVLFFANDTFNVNYSGSEYLNLFLHKSSIRSCLRGDFVGYVDRLDQDVAIGEWKGKYWVRTSLFSIGYQNLKKILPFGKGFMIENVFSLKNLEFFSENKTISENYKKFLLRWLFGEETDFPFQDKWHSAKRLNKENKAAFIEKAKCIFSEFILTQNAKAMGVPIWDIRSISK</sequence>
<dbReference type="OrthoDB" id="8838051at2"/>
<organism evidence="1 2">
    <name type="scientific">Leptospira ryugenii</name>
    <dbReference type="NCBI Taxonomy" id="1917863"/>
    <lineage>
        <taxon>Bacteria</taxon>
        <taxon>Pseudomonadati</taxon>
        <taxon>Spirochaetota</taxon>
        <taxon>Spirochaetia</taxon>
        <taxon>Leptospirales</taxon>
        <taxon>Leptospiraceae</taxon>
        <taxon>Leptospira</taxon>
    </lineage>
</organism>
<dbReference type="Proteomes" id="UP000245133">
    <property type="component" value="Unassembled WGS sequence"/>
</dbReference>
<gene>
    <name evidence="1" type="ORF">LPTSP4_02920</name>
</gene>
<keyword evidence="2" id="KW-1185">Reference proteome</keyword>
<dbReference type="EMBL" id="BFBB01000002">
    <property type="protein sequence ID" value="GBF48792.1"/>
    <property type="molecule type" value="Genomic_DNA"/>
</dbReference>
<evidence type="ECO:0000313" key="2">
    <source>
        <dbReference type="Proteomes" id="UP000245133"/>
    </source>
</evidence>
<evidence type="ECO:0000313" key="1">
    <source>
        <dbReference type="EMBL" id="GBF48792.1"/>
    </source>
</evidence>
<name>A0A2P2DVY4_9LEPT</name>
<dbReference type="RefSeq" id="WP_108972979.1">
    <property type="nucleotide sequence ID" value="NZ_BFBB01000002.1"/>
</dbReference>
<proteinExistence type="predicted"/>
<evidence type="ECO:0008006" key="3">
    <source>
        <dbReference type="Google" id="ProtNLM"/>
    </source>
</evidence>
<dbReference type="AlphaFoldDB" id="A0A2P2DVY4"/>